<evidence type="ECO:0000313" key="3">
    <source>
        <dbReference type="Proteomes" id="UP000237068"/>
    </source>
</evidence>
<reference evidence="2 3" key="1">
    <citation type="submission" date="2018-01" db="EMBL/GenBank/DDBJ databases">
        <title>Denitrification phenotypes of diverse strains of Pseudomonas stutzeri.</title>
        <authorList>
            <person name="Milligan D.A."/>
            <person name="Bergaust L."/>
            <person name="Bakken L.R."/>
            <person name="Frostegard A."/>
        </authorList>
    </citation>
    <scope>NUCLEOTIDE SEQUENCE [LARGE SCALE GENOMIC DNA]</scope>
    <source>
        <strain evidence="2 3">24a13</strain>
    </source>
</reference>
<keyword evidence="1" id="KW-0812">Transmembrane</keyword>
<dbReference type="InterPro" id="IPR008708">
    <property type="entry name" value="Neisseria_TspB"/>
</dbReference>
<dbReference type="EMBL" id="PPXG01000002">
    <property type="protein sequence ID" value="POH84385.1"/>
    <property type="molecule type" value="Genomic_DNA"/>
</dbReference>
<evidence type="ECO:0008006" key="4">
    <source>
        <dbReference type="Google" id="ProtNLM"/>
    </source>
</evidence>
<organism evidence="2 3">
    <name type="scientific">Stutzerimonas stutzeri</name>
    <name type="common">Pseudomonas stutzeri</name>
    <dbReference type="NCBI Taxonomy" id="316"/>
    <lineage>
        <taxon>Bacteria</taxon>
        <taxon>Pseudomonadati</taxon>
        <taxon>Pseudomonadota</taxon>
        <taxon>Gammaproteobacteria</taxon>
        <taxon>Pseudomonadales</taxon>
        <taxon>Pseudomonadaceae</taxon>
        <taxon>Stutzerimonas</taxon>
    </lineage>
</organism>
<evidence type="ECO:0000313" key="2">
    <source>
        <dbReference type="EMBL" id="POH84385.1"/>
    </source>
</evidence>
<name>A0A2S4ASD4_STUST</name>
<dbReference type="NCBIfam" id="NF041109">
    <property type="entry name" value="VF_TspB_C_term"/>
    <property type="match status" value="1"/>
</dbReference>
<feature type="transmembrane region" description="Helical" evidence="1">
    <location>
        <begin position="83"/>
        <end position="100"/>
    </location>
</feature>
<evidence type="ECO:0000256" key="1">
    <source>
        <dbReference type="SAM" id="Phobius"/>
    </source>
</evidence>
<comment type="caution">
    <text evidence="2">The sequence shown here is derived from an EMBL/GenBank/DDBJ whole genome shotgun (WGS) entry which is preliminary data.</text>
</comment>
<dbReference type="Pfam" id="PF05616">
    <property type="entry name" value="Neisseria_TspB"/>
    <property type="match status" value="1"/>
</dbReference>
<accession>A0A2S4ASD4</accession>
<dbReference type="Proteomes" id="UP000237068">
    <property type="component" value="Unassembled WGS sequence"/>
</dbReference>
<dbReference type="AlphaFoldDB" id="A0A2S4ASD4"/>
<keyword evidence="1" id="KW-0472">Membrane</keyword>
<protein>
    <recommendedName>
        <fullName evidence="4">TspB protein</fullName>
    </recommendedName>
</protein>
<gene>
    <name evidence="2" type="ORF">CXK91_06080</name>
</gene>
<proteinExistence type="predicted"/>
<keyword evidence="1" id="KW-1133">Transmembrane helix</keyword>
<dbReference type="OrthoDB" id="7033056at2"/>
<sequence length="106" mass="11358">MRCHAEEQADFEKHESAIEAAVQGDKFKLDEGSSEIELPTFVNQGTRFLPASCPAAETFSLRTSGGRSFEISYEPLCRAANDLSGLFVAVATVLAALYVGRSVGGQ</sequence>